<sequence>MKRRFYEHARDEDWKDEFQKTLTLLRGNKITLEDVYILLCQRRQRVAVWVSLRDYLARDKAGGQVIKPCCSQQFLLGLLNKDN</sequence>
<name>A0A149V3W7_9PROT</name>
<evidence type="ECO:0000313" key="2">
    <source>
        <dbReference type="Proteomes" id="UP000075538"/>
    </source>
</evidence>
<evidence type="ECO:0000313" key="1">
    <source>
        <dbReference type="EMBL" id="KXV74908.1"/>
    </source>
</evidence>
<organism evidence="1 2">
    <name type="scientific">Acetobacter malorum</name>
    <dbReference type="NCBI Taxonomy" id="178901"/>
    <lineage>
        <taxon>Bacteria</taxon>
        <taxon>Pseudomonadati</taxon>
        <taxon>Pseudomonadota</taxon>
        <taxon>Alphaproteobacteria</taxon>
        <taxon>Acetobacterales</taxon>
        <taxon>Acetobacteraceae</taxon>
        <taxon>Acetobacter</taxon>
    </lineage>
</organism>
<protein>
    <submittedName>
        <fullName evidence="1">Uncharacterized protein</fullName>
    </submittedName>
</protein>
<accession>A0A149V3W7</accession>
<reference evidence="1 2" key="1">
    <citation type="submission" date="2015-06" db="EMBL/GenBank/DDBJ databases">
        <title>Improved classification and identification of acetic acid bacteria using matrix-assisted laser desorption/ionization time-of-flight mass spectrometry; Gluconobacter nephelii and Gluconobacter uchimurae are later heterotypic synonyms of Gluconobacter japonicus and Gluconobacter oxydans, respectively.</title>
        <authorList>
            <person name="Li L."/>
            <person name="Cleenwerck I."/>
            <person name="De Vuyst L."/>
            <person name="Vandamme P."/>
        </authorList>
    </citation>
    <scope>NUCLEOTIDE SEQUENCE [LARGE SCALE GENOMIC DNA]</scope>
    <source>
        <strain evidence="1 2">LMG 1604</strain>
    </source>
</reference>
<dbReference type="PATRIC" id="fig|178901.15.peg.2225"/>
<proteinExistence type="predicted"/>
<gene>
    <name evidence="1" type="ORF">AD953_09655</name>
</gene>
<comment type="caution">
    <text evidence="1">The sequence shown here is derived from an EMBL/GenBank/DDBJ whole genome shotgun (WGS) entry which is preliminary data.</text>
</comment>
<dbReference type="Proteomes" id="UP000075538">
    <property type="component" value="Unassembled WGS sequence"/>
</dbReference>
<dbReference type="EMBL" id="LHZZ01000574">
    <property type="protein sequence ID" value="KXV74908.1"/>
    <property type="molecule type" value="Genomic_DNA"/>
</dbReference>
<dbReference type="AlphaFoldDB" id="A0A149V3W7"/>